<accession>A0A8B8CQT8</accession>
<dbReference type="OrthoDB" id="6154868at2759"/>
<keyword evidence="2 8" id="KW-0812">Transmembrane</keyword>
<dbReference type="PANTHER" id="PTHR24243:SF208">
    <property type="entry name" value="PYROKININ-1 RECEPTOR"/>
    <property type="match status" value="1"/>
</dbReference>
<dbReference type="SUPFAM" id="SSF81321">
    <property type="entry name" value="Family A G protein-coupled receptor-like"/>
    <property type="match status" value="1"/>
</dbReference>
<evidence type="ECO:0000256" key="6">
    <source>
        <dbReference type="ARBA" id="ARBA00023170"/>
    </source>
</evidence>
<feature type="transmembrane region" description="Helical" evidence="8">
    <location>
        <begin position="191"/>
        <end position="213"/>
    </location>
</feature>
<feature type="domain" description="G-protein coupled receptors family 1 profile" evidence="9">
    <location>
        <begin position="40"/>
        <end position="324"/>
    </location>
</feature>
<evidence type="ECO:0000313" key="10">
    <source>
        <dbReference type="Proteomes" id="UP000694844"/>
    </source>
</evidence>
<gene>
    <name evidence="11" type="primary">LOC111120356</name>
</gene>
<evidence type="ECO:0000259" key="9">
    <source>
        <dbReference type="PROSITE" id="PS50262"/>
    </source>
</evidence>
<dbReference type="AlphaFoldDB" id="A0A8B8CQT8"/>
<feature type="transmembrane region" description="Helical" evidence="8">
    <location>
        <begin position="261"/>
        <end position="285"/>
    </location>
</feature>
<feature type="transmembrane region" description="Helical" evidence="8">
    <location>
        <begin position="143"/>
        <end position="160"/>
    </location>
</feature>
<keyword evidence="3 8" id="KW-1133">Transmembrane helix</keyword>
<dbReference type="PROSITE" id="PS50262">
    <property type="entry name" value="G_PROTEIN_RECEP_F1_2"/>
    <property type="match status" value="1"/>
</dbReference>
<reference evidence="11" key="1">
    <citation type="submission" date="2025-08" db="UniProtKB">
        <authorList>
            <consortium name="RefSeq"/>
        </authorList>
    </citation>
    <scope>IDENTIFICATION</scope>
    <source>
        <tissue evidence="11">Whole sample</tissue>
    </source>
</reference>
<evidence type="ECO:0000313" key="11">
    <source>
        <dbReference type="RefSeq" id="XP_022316786.1"/>
    </source>
</evidence>
<feature type="transmembrane region" description="Helical" evidence="8">
    <location>
        <begin position="104"/>
        <end position="122"/>
    </location>
</feature>
<evidence type="ECO:0000256" key="1">
    <source>
        <dbReference type="ARBA" id="ARBA00004141"/>
    </source>
</evidence>
<dbReference type="PRINTS" id="PR00237">
    <property type="entry name" value="GPCRRHODOPSN"/>
</dbReference>
<evidence type="ECO:0000256" key="3">
    <source>
        <dbReference type="ARBA" id="ARBA00022989"/>
    </source>
</evidence>
<evidence type="ECO:0000256" key="8">
    <source>
        <dbReference type="SAM" id="Phobius"/>
    </source>
</evidence>
<dbReference type="GO" id="GO:0004930">
    <property type="term" value="F:G protein-coupled receptor activity"/>
    <property type="evidence" value="ECO:0007669"/>
    <property type="project" value="UniProtKB-KW"/>
</dbReference>
<evidence type="ECO:0000256" key="5">
    <source>
        <dbReference type="ARBA" id="ARBA00023136"/>
    </source>
</evidence>
<feature type="transmembrane region" description="Helical" evidence="8">
    <location>
        <begin position="26"/>
        <end position="47"/>
    </location>
</feature>
<dbReference type="Proteomes" id="UP000694844">
    <property type="component" value="Chromosome 2"/>
</dbReference>
<dbReference type="RefSeq" id="XP_022316786.1">
    <property type="nucleotide sequence ID" value="XM_022461078.1"/>
</dbReference>
<name>A0A8B8CQT8_CRAVI</name>
<keyword evidence="5 8" id="KW-0472">Membrane</keyword>
<keyword evidence="6" id="KW-0675">Receptor</keyword>
<keyword evidence="10" id="KW-1185">Reference proteome</keyword>
<keyword evidence="4" id="KW-0297">G-protein coupled receptor</keyword>
<dbReference type="GeneID" id="111120356"/>
<proteinExistence type="predicted"/>
<keyword evidence="7" id="KW-0807">Transducer</keyword>
<dbReference type="InterPro" id="IPR000276">
    <property type="entry name" value="GPCR_Rhodpsn"/>
</dbReference>
<dbReference type="InterPro" id="IPR017452">
    <property type="entry name" value="GPCR_Rhodpsn_7TM"/>
</dbReference>
<organism evidence="10 11">
    <name type="scientific">Crassostrea virginica</name>
    <name type="common">Eastern oyster</name>
    <dbReference type="NCBI Taxonomy" id="6565"/>
    <lineage>
        <taxon>Eukaryota</taxon>
        <taxon>Metazoa</taxon>
        <taxon>Spiralia</taxon>
        <taxon>Lophotrochozoa</taxon>
        <taxon>Mollusca</taxon>
        <taxon>Bivalvia</taxon>
        <taxon>Autobranchia</taxon>
        <taxon>Pteriomorphia</taxon>
        <taxon>Ostreida</taxon>
        <taxon>Ostreoidea</taxon>
        <taxon>Ostreidae</taxon>
        <taxon>Crassostrea</taxon>
    </lineage>
</organism>
<feature type="transmembrane region" description="Helical" evidence="8">
    <location>
        <begin position="59"/>
        <end position="77"/>
    </location>
</feature>
<dbReference type="Gene3D" id="1.20.1070.10">
    <property type="entry name" value="Rhodopsin 7-helix transmembrane proteins"/>
    <property type="match status" value="1"/>
</dbReference>
<sequence length="343" mass="39136">MQPIEKLFAFSEAPENIRWREERAPLGALCYLLNIIGIIGNITVLHIFRLRMPPSNYRVFIMSLSALDLNMCFIHLIKEFNRMLIIYRTFDDILETHVCAFGNFGGYFSGVPAVPIVLFIAFERYRKICTPFKPQISIKRSKIMCLVSVLVCFVLVTPVYEMYGVRFVKIGNVTATRCAIKNKYDGSVLPFVFSIFIFMSAFLNVIGIIVFQIKIRNALVEKAKSKMRMKNIKGASGTSDKATVNKTQSVEDQEAAKNRRIAVTFAIVSVMLVISFFTLTIFHLVKAVERFVSPTMEISKVEDVINEYVPDAIILNGILNPFVYFFTDNQFRQEVYKACGRNV</sequence>
<dbReference type="GO" id="GO:0016020">
    <property type="term" value="C:membrane"/>
    <property type="evidence" value="ECO:0007669"/>
    <property type="project" value="UniProtKB-SubCell"/>
</dbReference>
<evidence type="ECO:0000256" key="4">
    <source>
        <dbReference type="ARBA" id="ARBA00023040"/>
    </source>
</evidence>
<dbReference type="CDD" id="cd00637">
    <property type="entry name" value="7tm_classA_rhodopsin-like"/>
    <property type="match status" value="1"/>
</dbReference>
<protein>
    <submittedName>
        <fullName evidence="11">Uncharacterized protein LOC111120356</fullName>
    </submittedName>
</protein>
<evidence type="ECO:0000256" key="7">
    <source>
        <dbReference type="ARBA" id="ARBA00023224"/>
    </source>
</evidence>
<evidence type="ECO:0000256" key="2">
    <source>
        <dbReference type="ARBA" id="ARBA00022692"/>
    </source>
</evidence>
<dbReference type="PANTHER" id="PTHR24243">
    <property type="entry name" value="G-PROTEIN COUPLED RECEPTOR"/>
    <property type="match status" value="1"/>
</dbReference>
<dbReference type="Pfam" id="PF00001">
    <property type="entry name" value="7tm_1"/>
    <property type="match status" value="1"/>
</dbReference>
<dbReference type="KEGG" id="cvn:111120356"/>
<comment type="subcellular location">
    <subcellularLocation>
        <location evidence="1">Membrane</location>
        <topology evidence="1">Multi-pass membrane protein</topology>
    </subcellularLocation>
</comment>